<feature type="transmembrane region" description="Helical" evidence="1">
    <location>
        <begin position="75"/>
        <end position="100"/>
    </location>
</feature>
<evidence type="ECO:0008006" key="4">
    <source>
        <dbReference type="Google" id="ProtNLM"/>
    </source>
</evidence>
<comment type="caution">
    <text evidence="2">The sequence shown here is derived from an EMBL/GenBank/DDBJ whole genome shotgun (WGS) entry which is preliminary data.</text>
</comment>
<accession>A0A7J7EM58</accession>
<evidence type="ECO:0000313" key="3">
    <source>
        <dbReference type="Proteomes" id="UP000551758"/>
    </source>
</evidence>
<keyword evidence="1" id="KW-1133">Transmembrane helix</keyword>
<sequence length="101" mass="11322">VTSGSALHTKLMDGGNHSVVSEFLLWDLPILGRFRFFVFCFSHVIGNLIVLTNISDHHLHSHMCLLLANLSFTDTSCITLMLFIHTVVGTEVVLFIIMSYD</sequence>
<gene>
    <name evidence="2" type="ORF">HPG69_012156</name>
</gene>
<keyword evidence="1" id="KW-0812">Transmembrane</keyword>
<dbReference type="SUPFAM" id="SSF81321">
    <property type="entry name" value="Family A G protein-coupled receptor-like"/>
    <property type="match status" value="1"/>
</dbReference>
<organism evidence="2 3">
    <name type="scientific">Diceros bicornis minor</name>
    <name type="common">South-central black rhinoceros</name>
    <dbReference type="NCBI Taxonomy" id="77932"/>
    <lineage>
        <taxon>Eukaryota</taxon>
        <taxon>Metazoa</taxon>
        <taxon>Chordata</taxon>
        <taxon>Craniata</taxon>
        <taxon>Vertebrata</taxon>
        <taxon>Euteleostomi</taxon>
        <taxon>Mammalia</taxon>
        <taxon>Eutheria</taxon>
        <taxon>Laurasiatheria</taxon>
        <taxon>Perissodactyla</taxon>
        <taxon>Rhinocerotidae</taxon>
        <taxon>Diceros</taxon>
    </lineage>
</organism>
<dbReference type="Proteomes" id="UP000551758">
    <property type="component" value="Unassembled WGS sequence"/>
</dbReference>
<protein>
    <recommendedName>
        <fullName evidence="4">Olfactory receptor</fullName>
    </recommendedName>
</protein>
<keyword evidence="1" id="KW-0472">Membrane</keyword>
<proteinExistence type="predicted"/>
<feature type="non-terminal residue" evidence="2">
    <location>
        <position position="1"/>
    </location>
</feature>
<reference evidence="2 3" key="1">
    <citation type="journal article" date="2020" name="Mol. Biol. Evol.">
        <title>Interspecific Gene Flow and the Evolution of Specialization in Black and White Rhinoceros.</title>
        <authorList>
            <person name="Moodley Y."/>
            <person name="Westbury M.V."/>
            <person name="Russo I.M."/>
            <person name="Gopalakrishnan S."/>
            <person name="Rakotoarivelo A."/>
            <person name="Olsen R.A."/>
            <person name="Prost S."/>
            <person name="Tunstall T."/>
            <person name="Ryder O.A."/>
            <person name="Dalen L."/>
            <person name="Bruford M.W."/>
        </authorList>
    </citation>
    <scope>NUCLEOTIDE SEQUENCE [LARGE SCALE GENOMIC DNA]</scope>
    <source>
        <strain evidence="2">SBR-YM</strain>
        <tissue evidence="2">Skin</tissue>
    </source>
</reference>
<dbReference type="AlphaFoldDB" id="A0A7J7EM58"/>
<feature type="transmembrane region" description="Helical" evidence="1">
    <location>
        <begin position="34"/>
        <end position="54"/>
    </location>
</feature>
<name>A0A7J7EM58_DICBM</name>
<keyword evidence="3" id="KW-1185">Reference proteome</keyword>
<dbReference type="EMBL" id="JACDTQ010002674">
    <property type="protein sequence ID" value="KAF5916797.1"/>
    <property type="molecule type" value="Genomic_DNA"/>
</dbReference>
<evidence type="ECO:0000313" key="2">
    <source>
        <dbReference type="EMBL" id="KAF5916797.1"/>
    </source>
</evidence>
<evidence type="ECO:0000256" key="1">
    <source>
        <dbReference type="SAM" id="Phobius"/>
    </source>
</evidence>